<dbReference type="STRING" id="675511.GCA_000341735_03490"/>
<organism evidence="12 13">
    <name type="scientific">Methylotuvimicrobium buryatense</name>
    <name type="common">Methylomicrobium buryatense</name>
    <dbReference type="NCBI Taxonomy" id="95641"/>
    <lineage>
        <taxon>Bacteria</taxon>
        <taxon>Pseudomonadati</taxon>
        <taxon>Pseudomonadota</taxon>
        <taxon>Gammaproteobacteria</taxon>
        <taxon>Methylococcales</taxon>
        <taxon>Methylococcaceae</taxon>
        <taxon>Methylotuvimicrobium</taxon>
    </lineage>
</organism>
<accession>A0A4P9URU1</accession>
<feature type="binding site" evidence="7">
    <location>
        <position position="149"/>
    </location>
    <ligand>
        <name>UDP-N-acetyl-alpha-D-muramoyl-L-alanyl-D-glutamate</name>
        <dbReference type="ChEBI" id="CHEBI:83900"/>
    </ligand>
</feature>
<dbReference type="GO" id="GO:0000287">
    <property type="term" value="F:magnesium ion binding"/>
    <property type="evidence" value="ECO:0007669"/>
    <property type="project" value="UniProtKB-UniRule"/>
</dbReference>
<feature type="domain" description="Mur ligase C-terminal" evidence="10">
    <location>
        <begin position="334"/>
        <end position="459"/>
    </location>
</feature>
<feature type="binding site" evidence="7">
    <location>
        <position position="461"/>
    </location>
    <ligand>
        <name>meso-2,6-diaminopimelate</name>
        <dbReference type="ChEBI" id="CHEBI:57791"/>
    </ligand>
</feature>
<dbReference type="InterPro" id="IPR035911">
    <property type="entry name" value="MurE/MurF_N"/>
</dbReference>
<dbReference type="Proteomes" id="UP000305881">
    <property type="component" value="Chromosome"/>
</dbReference>
<dbReference type="AlphaFoldDB" id="A0A4P9URU1"/>
<comment type="caution">
    <text evidence="7">Lacks conserved residue(s) required for the propagation of feature annotation.</text>
</comment>
<dbReference type="NCBIfam" id="NF001126">
    <property type="entry name" value="PRK00139.1-4"/>
    <property type="match status" value="1"/>
</dbReference>
<comment type="PTM">
    <text evidence="7">Carboxylation is probably crucial for Mg(2+) binding and, consequently, for the gamma-phosphate positioning of ATP.</text>
</comment>
<dbReference type="NCBIfam" id="NF001124">
    <property type="entry name" value="PRK00139.1-2"/>
    <property type="match status" value="1"/>
</dbReference>
<dbReference type="SUPFAM" id="SSF53244">
    <property type="entry name" value="MurD-like peptide ligases, peptide-binding domain"/>
    <property type="match status" value="1"/>
</dbReference>
<dbReference type="InterPro" id="IPR013221">
    <property type="entry name" value="Mur_ligase_cen"/>
</dbReference>
<feature type="binding site" evidence="7">
    <location>
        <position position="24"/>
    </location>
    <ligand>
        <name>UDP-N-acetyl-alpha-D-muramoyl-L-alanyl-D-glutamate</name>
        <dbReference type="ChEBI" id="CHEBI:83900"/>
    </ligand>
</feature>
<dbReference type="Pfam" id="PF02875">
    <property type="entry name" value="Mur_ligase_C"/>
    <property type="match status" value="1"/>
</dbReference>
<dbReference type="SUPFAM" id="SSF53623">
    <property type="entry name" value="MurD-like peptide ligases, catalytic domain"/>
    <property type="match status" value="1"/>
</dbReference>
<dbReference type="PANTHER" id="PTHR23135:SF4">
    <property type="entry name" value="UDP-N-ACETYLMURAMOYL-L-ALANYL-D-GLUTAMATE--2,6-DIAMINOPIMELATE LIGASE MURE HOMOLOG, CHLOROPLASTIC"/>
    <property type="match status" value="1"/>
</dbReference>
<evidence type="ECO:0000259" key="9">
    <source>
        <dbReference type="Pfam" id="PF01225"/>
    </source>
</evidence>
<evidence type="ECO:0000313" key="12">
    <source>
        <dbReference type="EMBL" id="QCW84219.1"/>
    </source>
</evidence>
<keyword evidence="3 7" id="KW-0133">Cell shape</keyword>
<dbReference type="SUPFAM" id="SSF63418">
    <property type="entry name" value="MurE/MurF N-terminal domain"/>
    <property type="match status" value="1"/>
</dbReference>
<dbReference type="HAMAP" id="MF_00208">
    <property type="entry name" value="MurE"/>
    <property type="match status" value="1"/>
</dbReference>
<dbReference type="GO" id="GO:0008360">
    <property type="term" value="P:regulation of cell shape"/>
    <property type="evidence" value="ECO:0007669"/>
    <property type="project" value="UniProtKB-KW"/>
</dbReference>
<dbReference type="NCBIfam" id="TIGR01085">
    <property type="entry name" value="murE"/>
    <property type="match status" value="1"/>
</dbReference>
<dbReference type="Gene3D" id="3.40.1190.10">
    <property type="entry name" value="Mur-like, catalytic domain"/>
    <property type="match status" value="1"/>
</dbReference>
<dbReference type="GO" id="GO:0071555">
    <property type="term" value="P:cell wall organization"/>
    <property type="evidence" value="ECO:0007669"/>
    <property type="project" value="UniProtKB-KW"/>
</dbReference>
<feature type="domain" description="Mur ligase central" evidence="11">
    <location>
        <begin position="110"/>
        <end position="310"/>
    </location>
</feature>
<dbReference type="GO" id="GO:0008765">
    <property type="term" value="F:UDP-N-acetylmuramoylalanyl-D-glutamate-2,6-diaminopimelate ligase activity"/>
    <property type="evidence" value="ECO:0007669"/>
    <property type="project" value="UniProtKB-UniRule"/>
</dbReference>
<feature type="modified residue" description="N6-carboxylysine" evidence="7">
    <location>
        <position position="217"/>
    </location>
</feature>
<dbReference type="InterPro" id="IPR000713">
    <property type="entry name" value="Mur_ligase_N"/>
</dbReference>
<feature type="binding site" evidence="7">
    <location>
        <position position="26"/>
    </location>
    <ligand>
        <name>UDP-N-acetyl-alpha-D-muramoyl-L-alanyl-D-glutamate</name>
        <dbReference type="ChEBI" id="CHEBI:83900"/>
    </ligand>
</feature>
<keyword evidence="7 12" id="KW-0436">Ligase</keyword>
<sequence>MKLAELLSGHARTGADIPVRGLSLNSRDIKPGDVFIAVQGVRQHGLAHVRQALELGASAVLFEPRGASEWLGGDHRDVPFIAVEDLNMKLGAIASRFYGEPSGRLHVIGITGTNGKTSCSQFLAQALDRCGIIGTLGWGVSGHLHQTINTTPDALAIQCMLAKLFDDRLTAVAMEVSSHGLEQGRVNGIRFQGVVYTNISRDHLDYHGSMERYVQAKLKLLAMPGVKFAVINLDDAYSQQVLAAVPDGVLVWASSLRGKTLPCGESVRGDSLRQTLSGIELNLTWRDRQKKVCIPLFGEFNAENALTVFTTLLASGMDFDKAAIEIERLQAIPGRMERYGGGNEPWVFVDYAHTPDALDKVLTGLRKQCEKKLTIVFGCGGDRDEGKRSQMGRIAQQWADRVILTDDNPRGEAPEMIVEAIMEGCRSGGVSVIHDRALAIQTAISEAGSGDCVLIAGKGHEEYQEVKGRKIPFSDRETVIKALRLVGQ</sequence>
<evidence type="ECO:0000256" key="3">
    <source>
        <dbReference type="ARBA" id="ARBA00022960"/>
    </source>
</evidence>
<dbReference type="GO" id="GO:0051301">
    <property type="term" value="P:cell division"/>
    <property type="evidence" value="ECO:0007669"/>
    <property type="project" value="UniProtKB-KW"/>
</dbReference>
<reference evidence="13" key="1">
    <citation type="journal article" date="2019" name="J. Bacteriol.">
        <title>A Mutagenic Screen Identifies a TonB-Dependent Receptor Required for the Lanthanide Metal Switch in the Type I Methanotroph 'Methylotuvimicrobium buryatense' 5GB1C.</title>
        <authorList>
            <person name="Groom J.D."/>
            <person name="Ford S.M."/>
            <person name="Pesesky M.W."/>
            <person name="Lidstrom M.E."/>
        </authorList>
    </citation>
    <scope>NUCLEOTIDE SEQUENCE [LARGE SCALE GENOMIC DNA]</scope>
    <source>
        <strain evidence="13">5GB1C</strain>
    </source>
</reference>
<name>A0A4P9URU1_METBY</name>
<proteinExistence type="inferred from homology"/>
<evidence type="ECO:0000256" key="1">
    <source>
        <dbReference type="ARBA" id="ARBA00005898"/>
    </source>
</evidence>
<evidence type="ECO:0000256" key="7">
    <source>
        <dbReference type="HAMAP-Rule" id="MF_00208"/>
    </source>
</evidence>
<dbReference type="GO" id="GO:0009252">
    <property type="term" value="P:peptidoglycan biosynthetic process"/>
    <property type="evidence" value="ECO:0007669"/>
    <property type="project" value="UniProtKB-UniRule"/>
</dbReference>
<feature type="binding site" evidence="7">
    <location>
        <position position="183"/>
    </location>
    <ligand>
        <name>UDP-N-acetyl-alpha-D-muramoyl-L-alanyl-D-glutamate</name>
        <dbReference type="ChEBI" id="CHEBI:83900"/>
    </ligand>
</feature>
<comment type="subcellular location">
    <subcellularLocation>
        <location evidence="7 8">Cytoplasm</location>
    </subcellularLocation>
</comment>
<feature type="binding site" evidence="7">
    <location>
        <begin position="407"/>
        <end position="410"/>
    </location>
    <ligand>
        <name>meso-2,6-diaminopimelate</name>
        <dbReference type="ChEBI" id="CHEBI:57791"/>
    </ligand>
</feature>
<feature type="binding site" evidence="7">
    <location>
        <position position="383"/>
    </location>
    <ligand>
        <name>meso-2,6-diaminopimelate</name>
        <dbReference type="ChEBI" id="CHEBI:57791"/>
    </ligand>
</feature>
<evidence type="ECO:0000313" key="13">
    <source>
        <dbReference type="Proteomes" id="UP000305881"/>
    </source>
</evidence>
<evidence type="ECO:0000256" key="8">
    <source>
        <dbReference type="RuleBase" id="RU004135"/>
    </source>
</evidence>
<comment type="pathway">
    <text evidence="7 8">Cell wall biogenesis; peptidoglycan biosynthesis.</text>
</comment>
<dbReference type="Pfam" id="PF01225">
    <property type="entry name" value="Mur_ligase"/>
    <property type="match status" value="1"/>
</dbReference>
<dbReference type="InterPro" id="IPR036615">
    <property type="entry name" value="Mur_ligase_C_dom_sf"/>
</dbReference>
<dbReference type="RefSeq" id="WP_017841910.1">
    <property type="nucleotide sequence ID" value="NZ_CP035467.1"/>
</dbReference>
<dbReference type="GO" id="GO:0005737">
    <property type="term" value="C:cytoplasm"/>
    <property type="evidence" value="ECO:0007669"/>
    <property type="project" value="UniProtKB-SubCell"/>
</dbReference>
<dbReference type="InterPro" id="IPR036565">
    <property type="entry name" value="Mur-like_cat_sf"/>
</dbReference>
<dbReference type="Gene3D" id="3.40.1390.10">
    <property type="entry name" value="MurE/MurF, N-terminal domain"/>
    <property type="match status" value="1"/>
</dbReference>
<evidence type="ECO:0000259" key="10">
    <source>
        <dbReference type="Pfam" id="PF02875"/>
    </source>
</evidence>
<dbReference type="Pfam" id="PF08245">
    <property type="entry name" value="Mur_ligase_M"/>
    <property type="match status" value="1"/>
</dbReference>
<dbReference type="InterPro" id="IPR004101">
    <property type="entry name" value="Mur_ligase_C"/>
</dbReference>
<dbReference type="EC" id="6.3.2.13" evidence="7"/>
<feature type="binding site" evidence="7">
    <location>
        <begin position="112"/>
        <end position="118"/>
    </location>
    <ligand>
        <name>ATP</name>
        <dbReference type="ChEBI" id="CHEBI:30616"/>
    </ligand>
</feature>
<dbReference type="OrthoDB" id="9800958at2"/>
<feature type="binding site" evidence="7">
    <location>
        <position position="457"/>
    </location>
    <ligand>
        <name>meso-2,6-diaminopimelate</name>
        <dbReference type="ChEBI" id="CHEBI:57791"/>
    </ligand>
</feature>
<protein>
    <recommendedName>
        <fullName evidence="7">UDP-N-acetylmuramoyl-L-alanyl-D-glutamate--2,6-diaminopimelate ligase</fullName>
        <ecNumber evidence="7">6.3.2.13</ecNumber>
    </recommendedName>
    <alternativeName>
        <fullName evidence="7">Meso-A2pm-adding enzyme</fullName>
    </alternativeName>
    <alternativeName>
        <fullName evidence="7">Meso-diaminopimelate-adding enzyme</fullName>
    </alternativeName>
    <alternativeName>
        <fullName evidence="7">UDP-MurNAc-L-Ala-D-Glu:meso-diaminopimelate ligase</fullName>
    </alternativeName>
    <alternativeName>
        <fullName evidence="7">UDP-MurNAc-tripeptide synthetase</fullName>
    </alternativeName>
    <alternativeName>
        <fullName evidence="7">UDP-N-acetylmuramyl-tripeptide synthetase</fullName>
    </alternativeName>
</protein>
<comment type="function">
    <text evidence="7">Catalyzes the addition of meso-diaminopimelic acid to the nucleotide precursor UDP-N-acetylmuramoyl-L-alanyl-D-glutamate (UMAG) in the biosynthesis of bacterial cell-wall peptidoglycan.</text>
</comment>
<keyword evidence="5 7" id="KW-0131">Cell cycle</keyword>
<keyword evidence="13" id="KW-1185">Reference proteome</keyword>
<evidence type="ECO:0000259" key="11">
    <source>
        <dbReference type="Pfam" id="PF08245"/>
    </source>
</evidence>
<feature type="binding site" evidence="7">
    <location>
        <position position="177"/>
    </location>
    <ligand>
        <name>UDP-N-acetyl-alpha-D-muramoyl-L-alanyl-D-glutamate</name>
        <dbReference type="ChEBI" id="CHEBI:83900"/>
    </ligand>
</feature>
<keyword evidence="7" id="KW-0067">ATP-binding</keyword>
<dbReference type="Gene3D" id="3.90.190.20">
    <property type="entry name" value="Mur ligase, C-terminal domain"/>
    <property type="match status" value="1"/>
</dbReference>
<keyword evidence="4 7" id="KW-0573">Peptidoglycan synthesis</keyword>
<evidence type="ECO:0000256" key="6">
    <source>
        <dbReference type="ARBA" id="ARBA00023316"/>
    </source>
</evidence>
<feature type="binding site" evidence="7">
    <location>
        <begin position="150"/>
        <end position="151"/>
    </location>
    <ligand>
        <name>UDP-N-acetyl-alpha-D-muramoyl-L-alanyl-D-glutamate</name>
        <dbReference type="ChEBI" id="CHEBI:83900"/>
    </ligand>
</feature>
<dbReference type="InterPro" id="IPR005761">
    <property type="entry name" value="UDP-N-AcMur-Glu-dNH2Pim_ligase"/>
</dbReference>
<keyword evidence="2 7" id="KW-0132">Cell division</keyword>
<gene>
    <name evidence="7" type="primary">murE</name>
    <name evidence="12" type="ORF">EQU24_19730</name>
</gene>
<keyword evidence="7" id="KW-0460">Magnesium</keyword>
<comment type="cofactor">
    <cofactor evidence="7">
        <name>Mg(2+)</name>
        <dbReference type="ChEBI" id="CHEBI:18420"/>
    </cofactor>
</comment>
<keyword evidence="7" id="KW-0963">Cytoplasm</keyword>
<feature type="binding site" evidence="7">
    <location>
        <position position="185"/>
    </location>
    <ligand>
        <name>UDP-N-acetyl-alpha-D-muramoyl-L-alanyl-D-glutamate</name>
        <dbReference type="ChEBI" id="CHEBI:83900"/>
    </ligand>
</feature>
<dbReference type="EMBL" id="CP035467">
    <property type="protein sequence ID" value="QCW84219.1"/>
    <property type="molecule type" value="Genomic_DNA"/>
</dbReference>
<feature type="short sequence motif" description="Meso-diaminopimelate recognition motif" evidence="7">
    <location>
        <begin position="407"/>
        <end position="410"/>
    </location>
</feature>
<evidence type="ECO:0000256" key="5">
    <source>
        <dbReference type="ARBA" id="ARBA00023306"/>
    </source>
</evidence>
<dbReference type="KEGG" id="mbur:EQU24_19730"/>
<keyword evidence="7" id="KW-0547">Nucleotide-binding</keyword>
<feature type="domain" description="Mur ligase N-terminal catalytic" evidence="9">
    <location>
        <begin position="19"/>
        <end position="98"/>
    </location>
</feature>
<dbReference type="UniPathway" id="UPA00219"/>
<dbReference type="PANTHER" id="PTHR23135">
    <property type="entry name" value="MUR LIGASE FAMILY MEMBER"/>
    <property type="match status" value="1"/>
</dbReference>
<evidence type="ECO:0000256" key="2">
    <source>
        <dbReference type="ARBA" id="ARBA00022618"/>
    </source>
</evidence>
<comment type="similarity">
    <text evidence="1 7">Belongs to the MurCDEF family. MurE subfamily.</text>
</comment>
<evidence type="ECO:0000256" key="4">
    <source>
        <dbReference type="ARBA" id="ARBA00022984"/>
    </source>
</evidence>
<comment type="catalytic activity">
    <reaction evidence="7">
        <text>UDP-N-acetyl-alpha-D-muramoyl-L-alanyl-D-glutamate + meso-2,6-diaminopimelate + ATP = UDP-N-acetyl-alpha-D-muramoyl-L-alanyl-gamma-D-glutamyl-meso-2,6-diaminopimelate + ADP + phosphate + H(+)</text>
        <dbReference type="Rhea" id="RHEA:23676"/>
        <dbReference type="ChEBI" id="CHEBI:15378"/>
        <dbReference type="ChEBI" id="CHEBI:30616"/>
        <dbReference type="ChEBI" id="CHEBI:43474"/>
        <dbReference type="ChEBI" id="CHEBI:57791"/>
        <dbReference type="ChEBI" id="CHEBI:83900"/>
        <dbReference type="ChEBI" id="CHEBI:83905"/>
        <dbReference type="ChEBI" id="CHEBI:456216"/>
        <dbReference type="EC" id="6.3.2.13"/>
    </reaction>
</comment>
<keyword evidence="6 7" id="KW-0961">Cell wall biogenesis/degradation</keyword>
<dbReference type="GO" id="GO:0005524">
    <property type="term" value="F:ATP binding"/>
    <property type="evidence" value="ECO:0007669"/>
    <property type="project" value="UniProtKB-UniRule"/>
</dbReference>